<gene>
    <name evidence="2" type="ORF">ZHAS_00011647</name>
</gene>
<sequence length="101" mass="11383">MDGDNQLRPATEKGCTDRPQNACTNDQSPEPGTAFYFHNHHHHHEMHTMHVAEDGVGKCIPKRHLSNVIFDSIQSVLVKYEIAPVNKRATVTMHPLLDSTE</sequence>
<dbReference type="AlphaFoldDB" id="A0A084W0R1"/>
<name>A0A084W0R1_ANOSI</name>
<dbReference type="EMBL" id="KE525263">
    <property type="protein sequence ID" value="KFB43805.1"/>
    <property type="molecule type" value="Genomic_DNA"/>
</dbReference>
<evidence type="ECO:0000256" key="1">
    <source>
        <dbReference type="SAM" id="MobiDB-lite"/>
    </source>
</evidence>
<reference evidence="3" key="2">
    <citation type="submission" date="2020-05" db="UniProtKB">
        <authorList>
            <consortium name="EnsemblMetazoa"/>
        </authorList>
    </citation>
    <scope>IDENTIFICATION</scope>
</reference>
<evidence type="ECO:0000313" key="2">
    <source>
        <dbReference type="EMBL" id="KFB43805.1"/>
    </source>
</evidence>
<feature type="region of interest" description="Disordered" evidence="1">
    <location>
        <begin position="1"/>
        <end position="30"/>
    </location>
</feature>
<protein>
    <submittedName>
        <fullName evidence="2 3">Uncharacterized protein</fullName>
    </submittedName>
</protein>
<accession>A0A084W0R1</accession>
<evidence type="ECO:0000313" key="4">
    <source>
        <dbReference type="Proteomes" id="UP000030765"/>
    </source>
</evidence>
<reference evidence="2 4" key="1">
    <citation type="journal article" date="2014" name="BMC Genomics">
        <title>Genome sequence of Anopheles sinensis provides insight into genetics basis of mosquito competence for malaria parasites.</title>
        <authorList>
            <person name="Zhou D."/>
            <person name="Zhang D."/>
            <person name="Ding G."/>
            <person name="Shi L."/>
            <person name="Hou Q."/>
            <person name="Ye Y."/>
            <person name="Xu Y."/>
            <person name="Zhou H."/>
            <person name="Xiong C."/>
            <person name="Li S."/>
            <person name="Yu J."/>
            <person name="Hong S."/>
            <person name="Yu X."/>
            <person name="Zou P."/>
            <person name="Chen C."/>
            <person name="Chang X."/>
            <person name="Wang W."/>
            <person name="Lv Y."/>
            <person name="Sun Y."/>
            <person name="Ma L."/>
            <person name="Shen B."/>
            <person name="Zhu C."/>
        </authorList>
    </citation>
    <scope>NUCLEOTIDE SEQUENCE [LARGE SCALE GENOMIC DNA]</scope>
</reference>
<proteinExistence type="predicted"/>
<evidence type="ECO:0000313" key="3">
    <source>
        <dbReference type="EnsemblMetazoa" id="ASIC011647-PA"/>
    </source>
</evidence>
<keyword evidence="4" id="KW-1185">Reference proteome</keyword>
<dbReference type="Proteomes" id="UP000030765">
    <property type="component" value="Unassembled WGS sequence"/>
</dbReference>
<dbReference type="EMBL" id="ATLV01019153">
    <property type="status" value="NOT_ANNOTATED_CDS"/>
    <property type="molecule type" value="Genomic_DNA"/>
</dbReference>
<organism evidence="2">
    <name type="scientific">Anopheles sinensis</name>
    <name type="common">Mosquito</name>
    <dbReference type="NCBI Taxonomy" id="74873"/>
    <lineage>
        <taxon>Eukaryota</taxon>
        <taxon>Metazoa</taxon>
        <taxon>Ecdysozoa</taxon>
        <taxon>Arthropoda</taxon>
        <taxon>Hexapoda</taxon>
        <taxon>Insecta</taxon>
        <taxon>Pterygota</taxon>
        <taxon>Neoptera</taxon>
        <taxon>Endopterygota</taxon>
        <taxon>Diptera</taxon>
        <taxon>Nematocera</taxon>
        <taxon>Culicoidea</taxon>
        <taxon>Culicidae</taxon>
        <taxon>Anophelinae</taxon>
        <taxon>Anopheles</taxon>
    </lineage>
</organism>
<dbReference type="VEuPathDB" id="VectorBase:ASIC011647"/>
<feature type="compositionally biased region" description="Polar residues" evidence="1">
    <location>
        <begin position="18"/>
        <end position="30"/>
    </location>
</feature>
<dbReference type="EnsemblMetazoa" id="ASIC011647-RA">
    <property type="protein sequence ID" value="ASIC011647-PA"/>
    <property type="gene ID" value="ASIC011647"/>
</dbReference>